<accession>A0ABX6KBM3</accession>
<keyword evidence="1" id="KW-0597">Phosphoprotein</keyword>
<name>A0ABX6KBM3_SALCS</name>
<organism evidence="4 5">
    <name type="scientific">Salinivibrio costicola</name>
    <name type="common">Vibrio costicola</name>
    <dbReference type="NCBI Taxonomy" id="51367"/>
    <lineage>
        <taxon>Bacteria</taxon>
        <taxon>Pseudomonadati</taxon>
        <taxon>Pseudomonadota</taxon>
        <taxon>Gammaproteobacteria</taxon>
        <taxon>Vibrionales</taxon>
        <taxon>Vibrionaceae</taxon>
        <taxon>Salinivibrio</taxon>
    </lineage>
</organism>
<evidence type="ECO:0000259" key="2">
    <source>
        <dbReference type="PROSITE" id="PS50110"/>
    </source>
</evidence>
<dbReference type="Gene3D" id="3.40.50.2300">
    <property type="match status" value="1"/>
</dbReference>
<proteinExistence type="predicted"/>
<dbReference type="InterPro" id="IPR043128">
    <property type="entry name" value="Rev_trsase/Diguanyl_cyclase"/>
</dbReference>
<dbReference type="InterPro" id="IPR000160">
    <property type="entry name" value="GGDEF_dom"/>
</dbReference>
<dbReference type="SUPFAM" id="SSF141868">
    <property type="entry name" value="EAL domain-like"/>
    <property type="match status" value="1"/>
</dbReference>
<dbReference type="InterPro" id="IPR050706">
    <property type="entry name" value="Cyclic-di-GMP_PDE-like"/>
</dbReference>
<keyword evidence="5" id="KW-1185">Reference proteome</keyword>
<dbReference type="Pfam" id="PF00072">
    <property type="entry name" value="Response_reg"/>
    <property type="match status" value="1"/>
</dbReference>
<dbReference type="PROSITE" id="PS50883">
    <property type="entry name" value="EAL"/>
    <property type="match status" value="1"/>
</dbReference>
<dbReference type="RefSeq" id="WP_096631960.1">
    <property type="nucleotide sequence ID" value="NZ_CP050267.1"/>
</dbReference>
<dbReference type="Gene3D" id="3.30.70.270">
    <property type="match status" value="1"/>
</dbReference>
<dbReference type="InterPro" id="IPR011006">
    <property type="entry name" value="CheY-like_superfamily"/>
</dbReference>
<dbReference type="SMART" id="SM00052">
    <property type="entry name" value="EAL"/>
    <property type="match status" value="1"/>
</dbReference>
<protein>
    <submittedName>
        <fullName evidence="4">EAL domain-containing protein</fullName>
    </submittedName>
</protein>
<evidence type="ECO:0000313" key="4">
    <source>
        <dbReference type="EMBL" id="QIR07851.1"/>
    </source>
</evidence>
<dbReference type="EMBL" id="CP050267">
    <property type="protein sequence ID" value="QIR07851.1"/>
    <property type="molecule type" value="Genomic_DNA"/>
</dbReference>
<feature type="modified residue" description="4-aspartylphosphate" evidence="1">
    <location>
        <position position="58"/>
    </location>
</feature>
<evidence type="ECO:0000313" key="5">
    <source>
        <dbReference type="Proteomes" id="UP000501408"/>
    </source>
</evidence>
<dbReference type="PROSITE" id="PS50110">
    <property type="entry name" value="RESPONSE_REGULATORY"/>
    <property type="match status" value="1"/>
</dbReference>
<dbReference type="CDD" id="cd01948">
    <property type="entry name" value="EAL"/>
    <property type="match status" value="1"/>
</dbReference>
<feature type="domain" description="Response regulatory" evidence="2">
    <location>
        <begin position="9"/>
        <end position="125"/>
    </location>
</feature>
<dbReference type="SUPFAM" id="SSF55073">
    <property type="entry name" value="Nucleotide cyclase"/>
    <property type="match status" value="1"/>
</dbReference>
<dbReference type="SMART" id="SM00267">
    <property type="entry name" value="GGDEF"/>
    <property type="match status" value="1"/>
</dbReference>
<dbReference type="Gene3D" id="3.20.20.450">
    <property type="entry name" value="EAL domain"/>
    <property type="match status" value="1"/>
</dbReference>
<evidence type="ECO:0000256" key="1">
    <source>
        <dbReference type="PROSITE-ProRule" id="PRU00169"/>
    </source>
</evidence>
<dbReference type="PANTHER" id="PTHR33121">
    <property type="entry name" value="CYCLIC DI-GMP PHOSPHODIESTERASE PDEF"/>
    <property type="match status" value="1"/>
</dbReference>
<dbReference type="Pfam" id="PF00563">
    <property type="entry name" value="EAL"/>
    <property type="match status" value="1"/>
</dbReference>
<dbReference type="SUPFAM" id="SSF52172">
    <property type="entry name" value="CheY-like"/>
    <property type="match status" value="1"/>
</dbReference>
<sequence>MTREKSQAQILIIDDRPENVDLLTAMLLQSGYQHITGLNDPRLVTDYLSPIPDLVLLDMRMPQRSGLDVLDLLNNTLGEHCPPVMVLTADSDNNLRNQALCRGAIDYLTKPFDHHEVLQRIHNILHFQFKTLKERDQAARLQMLVNKQTAALRTLSLTDPLTNLPNRRALVDAAERQLAKGMVTVFMIALDGMEAVTQHQGHLMTEALYKHLAGLLASSSVARGRRIGVWDNTRLVMLVEGDITAIDALAKRICRLLSGHHTLDGRLMSMHCHVGIAQAEGEHHDVEQLFRQAILAIPTDDTEVGHYRQELDAQSQREHMIRNGLSPALEQGGLSLVFQPKWDLNTGTMVGAEALLRWRHPQLGAISPAEFIPIAERSADMIQLGDAVFSMALRALVRWREQYTLPEAFHLAINVSSQQLRHGFADSILARCQALEVPTQIIQLEVTESALIRHMSVALKELQQLRDAGMHIALDDFGTGYSSLSYLKQLPVDWVKLDRSFIQDLASNAGDKHLVGSVIDLAHGFGHGVVAEGVEEVGQQQILQRIGCDQAQGFLYAKPLGTEQFEQLLQTGCECPATAISAPVSG</sequence>
<dbReference type="InterPro" id="IPR035919">
    <property type="entry name" value="EAL_sf"/>
</dbReference>
<evidence type="ECO:0000259" key="3">
    <source>
        <dbReference type="PROSITE" id="PS50883"/>
    </source>
</evidence>
<gene>
    <name evidence="4" type="ORF">HBA18_15800</name>
</gene>
<dbReference type="InterPro" id="IPR029787">
    <property type="entry name" value="Nucleotide_cyclase"/>
</dbReference>
<feature type="domain" description="EAL" evidence="3">
    <location>
        <begin position="318"/>
        <end position="573"/>
    </location>
</feature>
<dbReference type="PANTHER" id="PTHR33121:SF19">
    <property type="entry name" value="CYCLIC DI-GMP PHOSPHODIESTERASE PA2567"/>
    <property type="match status" value="1"/>
</dbReference>
<dbReference type="Pfam" id="PF00990">
    <property type="entry name" value="GGDEF"/>
    <property type="match status" value="1"/>
</dbReference>
<dbReference type="InterPro" id="IPR001789">
    <property type="entry name" value="Sig_transdc_resp-reg_receiver"/>
</dbReference>
<reference evidence="4 5" key="1">
    <citation type="submission" date="2020-03" db="EMBL/GenBank/DDBJ databases">
        <title>Genome mining reveals the biosynthetic pathways of PHA and ectoines of the halophilic strain Salinivibrio costicola M318 isolated from fermented shrimp paste.</title>
        <authorList>
            <person name="Doan T.V."/>
            <person name="Tran L.T."/>
            <person name="Trieu T.A."/>
            <person name="Nguyen Q.V."/>
            <person name="Quach T.N."/>
            <person name="Phi T.Q."/>
            <person name="Kumar S."/>
        </authorList>
    </citation>
    <scope>NUCLEOTIDE SEQUENCE [LARGE SCALE GENOMIC DNA]</scope>
    <source>
        <strain evidence="4 5">M318</strain>
    </source>
</reference>
<dbReference type="InterPro" id="IPR001633">
    <property type="entry name" value="EAL_dom"/>
</dbReference>
<dbReference type="Proteomes" id="UP000501408">
    <property type="component" value="Chromosome 2"/>
</dbReference>
<dbReference type="SMART" id="SM00448">
    <property type="entry name" value="REC"/>
    <property type="match status" value="1"/>
</dbReference>